<evidence type="ECO:0000313" key="6">
    <source>
        <dbReference type="EMBL" id="MBL0407523.1"/>
    </source>
</evidence>
<organism evidence="6 7">
    <name type="scientific">Microvirga aerilata</name>
    <dbReference type="NCBI Taxonomy" id="670292"/>
    <lineage>
        <taxon>Bacteria</taxon>
        <taxon>Pseudomonadati</taxon>
        <taxon>Pseudomonadota</taxon>
        <taxon>Alphaproteobacteria</taxon>
        <taxon>Hyphomicrobiales</taxon>
        <taxon>Methylobacteriaceae</taxon>
        <taxon>Microvirga</taxon>
    </lineage>
</organism>
<keyword evidence="1" id="KW-0963">Cytoplasm</keyword>
<evidence type="ECO:0000256" key="2">
    <source>
        <dbReference type="ARBA" id="ARBA00022884"/>
    </source>
</evidence>
<dbReference type="GO" id="GO:0005829">
    <property type="term" value="C:cytosol"/>
    <property type="evidence" value="ECO:0007669"/>
    <property type="project" value="TreeGrafter"/>
</dbReference>
<sequence length="153" mass="17631">MSDFSNKHVMLFNDLPWSRWPEVLPKTPDDEALPLKVGIYDDLVALLPDDSNTRRAFRRAMGKYARSFRYLDAVASDNAMRHDIDGNTVGPVSELDRHSASLELYRRTVIDRAKARKTERYQEQTVNEERTQSREVPTPAASIRDRILNKGLK</sequence>
<dbReference type="InterPro" id="IPR016103">
    <property type="entry name" value="ProQ/FinO"/>
</dbReference>
<feature type="compositionally biased region" description="Basic and acidic residues" evidence="4">
    <location>
        <begin position="116"/>
        <end position="133"/>
    </location>
</feature>
<protein>
    <submittedName>
        <fullName evidence="6">ProQ/FinO family protein</fullName>
    </submittedName>
</protein>
<dbReference type="InterPro" id="IPR023529">
    <property type="entry name" value="ProQ"/>
</dbReference>
<keyword evidence="7" id="KW-1185">Reference proteome</keyword>
<evidence type="ECO:0000259" key="5">
    <source>
        <dbReference type="SMART" id="SM00945"/>
    </source>
</evidence>
<feature type="region of interest" description="Disordered" evidence="4">
    <location>
        <begin position="116"/>
        <end position="153"/>
    </location>
</feature>
<gene>
    <name evidence="6" type="ORF">JKG68_26765</name>
</gene>
<dbReference type="AlphaFoldDB" id="A0A936ZA96"/>
<dbReference type="SUPFAM" id="SSF48657">
    <property type="entry name" value="FinO-like"/>
    <property type="match status" value="1"/>
</dbReference>
<dbReference type="SMART" id="SM00945">
    <property type="entry name" value="ProQ"/>
    <property type="match status" value="1"/>
</dbReference>
<name>A0A936ZA96_9HYPH</name>
<evidence type="ECO:0000256" key="1">
    <source>
        <dbReference type="ARBA" id="ARBA00022490"/>
    </source>
</evidence>
<evidence type="ECO:0000313" key="7">
    <source>
        <dbReference type="Proteomes" id="UP000605848"/>
    </source>
</evidence>
<keyword evidence="3" id="KW-0143">Chaperone</keyword>
<feature type="compositionally biased region" description="Basic and acidic residues" evidence="4">
    <location>
        <begin position="143"/>
        <end position="153"/>
    </location>
</feature>
<dbReference type="EMBL" id="JAEQMY010000088">
    <property type="protein sequence ID" value="MBL0407523.1"/>
    <property type="molecule type" value="Genomic_DNA"/>
</dbReference>
<evidence type="ECO:0000256" key="4">
    <source>
        <dbReference type="SAM" id="MobiDB-lite"/>
    </source>
</evidence>
<dbReference type="Proteomes" id="UP000605848">
    <property type="component" value="Unassembled WGS sequence"/>
</dbReference>
<dbReference type="GO" id="GO:0034057">
    <property type="term" value="F:RNA strand-exchange activity"/>
    <property type="evidence" value="ECO:0007669"/>
    <property type="project" value="InterPro"/>
</dbReference>
<dbReference type="PANTHER" id="PTHR38106:SF1">
    <property type="entry name" value="RNA CHAPERONE PROQ"/>
    <property type="match status" value="1"/>
</dbReference>
<reference evidence="6" key="1">
    <citation type="submission" date="2021-01" db="EMBL/GenBank/DDBJ databases">
        <title>Microvirga sp.</title>
        <authorList>
            <person name="Kim M.K."/>
        </authorList>
    </citation>
    <scope>NUCLEOTIDE SEQUENCE</scope>
    <source>
        <strain evidence="6">5420S-16</strain>
    </source>
</reference>
<dbReference type="InterPro" id="IPR036442">
    <property type="entry name" value="ProQ/FinO_sf"/>
</dbReference>
<evidence type="ECO:0000256" key="3">
    <source>
        <dbReference type="ARBA" id="ARBA00023186"/>
    </source>
</evidence>
<keyword evidence="2" id="KW-0694">RNA-binding</keyword>
<comment type="caution">
    <text evidence="6">The sequence shown here is derived from an EMBL/GenBank/DDBJ whole genome shotgun (WGS) entry which is preliminary data.</text>
</comment>
<dbReference type="Gene3D" id="1.10.1710.10">
    <property type="entry name" value="ProQ/FinO domain"/>
    <property type="match status" value="1"/>
</dbReference>
<proteinExistence type="predicted"/>
<dbReference type="Pfam" id="PF04352">
    <property type="entry name" value="ProQ"/>
    <property type="match status" value="1"/>
</dbReference>
<accession>A0A936ZA96</accession>
<dbReference type="PANTHER" id="PTHR38106">
    <property type="entry name" value="RNA CHAPERONE PROQ"/>
    <property type="match status" value="1"/>
</dbReference>
<dbReference type="RefSeq" id="WP_202064853.1">
    <property type="nucleotide sequence ID" value="NZ_JAEQMY010000088.1"/>
</dbReference>
<feature type="domain" description="ProQ/FinO" evidence="5">
    <location>
        <begin position="15"/>
        <end position="120"/>
    </location>
</feature>
<dbReference type="GO" id="GO:0010608">
    <property type="term" value="P:post-transcriptional regulation of gene expression"/>
    <property type="evidence" value="ECO:0007669"/>
    <property type="project" value="InterPro"/>
</dbReference>
<dbReference type="GO" id="GO:0033592">
    <property type="term" value="F:RNA strand annealing activity"/>
    <property type="evidence" value="ECO:0007669"/>
    <property type="project" value="InterPro"/>
</dbReference>